<dbReference type="InterPro" id="IPR021109">
    <property type="entry name" value="Peptidase_aspartic_dom_sf"/>
</dbReference>
<feature type="disulfide bond" evidence="7">
    <location>
        <begin position="310"/>
        <end position="343"/>
    </location>
</feature>
<feature type="active site" evidence="6">
    <location>
        <position position="79"/>
    </location>
</feature>
<dbReference type="EMBL" id="FJOG01000022">
    <property type="protein sequence ID" value="CZR63078.1"/>
    <property type="molecule type" value="Genomic_DNA"/>
</dbReference>
<dbReference type="PANTHER" id="PTHR47966:SF65">
    <property type="entry name" value="ASPARTIC-TYPE ENDOPEPTIDASE"/>
    <property type="match status" value="1"/>
</dbReference>
<reference evidence="12 13" key="1">
    <citation type="submission" date="2016-03" db="EMBL/GenBank/DDBJ databases">
        <authorList>
            <person name="Ploux O."/>
        </authorList>
    </citation>
    <scope>NUCLEOTIDE SEQUENCE [LARGE SCALE GENOMIC DNA]</scope>
    <source>
        <strain evidence="12 13">UAMH 11012</strain>
    </source>
</reference>
<evidence type="ECO:0000256" key="9">
    <source>
        <dbReference type="SAM" id="MobiDB-lite"/>
    </source>
</evidence>
<evidence type="ECO:0000256" key="7">
    <source>
        <dbReference type="PIRSR" id="PIRSR601461-2"/>
    </source>
</evidence>
<name>A0A1L7XDI8_9HELO</name>
<dbReference type="PRINTS" id="PR00792">
    <property type="entry name" value="PEPSIN"/>
</dbReference>
<dbReference type="PROSITE" id="PS51767">
    <property type="entry name" value="PEPTIDASE_A1"/>
    <property type="match status" value="1"/>
</dbReference>
<feature type="domain" description="Peptidase A1" evidence="11">
    <location>
        <begin position="61"/>
        <end position="378"/>
    </location>
</feature>
<evidence type="ECO:0000313" key="13">
    <source>
        <dbReference type="Proteomes" id="UP000184330"/>
    </source>
</evidence>
<sequence length="790" mass="80768">MASTLLAFALTLTSISAHPSIKRDDGILRLPVTATNASNILSYTRRQIVSPLDNVQTGTRYMVDFSIGTPPQAVSVALDTGSSETWVNPDCSTSGQTALCGTFPVFDPAASTSGTDLGYGNVLGYGKGEADIEYYTDKFLLGGATVTDQQFGVAYASSDIPTGLMGVGPGVELTGYPIIIDSLASQGITKSRAFSLDLRSVDSPDGAIIFGGIDTMKYTGDLEKCPIIPAADAPDGFDRYWIHMKSVGITKPGAAPKTYPTTSSDPLGQPVFLDSGGTLSRLPTTLFNAIIADFPGATEDGSSGLYLVDCAVLGQSGTVDFGFGSTIISVPYHEFIWQIEGACYIGLAANDEAPVLGDSFLRAAFVVYDQDNQNLLLANAANCGTNLVAITSGPDAVPSIKGGCSVSSTSSSSSSSISSTSSTSLSSSSSVSASTTSTAETSSFTSGSTSLSSDTTSSISAPSTSVLSSSSTSLVGTSGTLSSLKSEFPSSTSAPFPYTNSSSTIPTASTGYSLTSLPVETSSLTTKGADVTSYSTSTVYTTSIYTVTSCAPTVTDCPSRIGKLTTEVISLTTTLCPITPSPTPAYTTSTVYKTSIYTVTSCAATVTNCPVGKLTTEVIPVTTTVCPVTSPSLTTSTVYATSVYNVTSCAPTVTDCPLGKLTSEVVSYTTVCPVSKLTTEALYSTRTYTVSKCAAGVYDCPYGKTTTEVLPLSTSVRTITSVGNASELAYPVASATEKATSTAGGTLEKVTSTAAGVTGSALPSTVQFTGGAARIGYGGVGAIVLGLWLL</sequence>
<keyword evidence="5 8" id="KW-0378">Hydrolase</keyword>
<dbReference type="InterPro" id="IPR001461">
    <property type="entry name" value="Aspartic_peptidase_A1"/>
</dbReference>
<organism evidence="12 13">
    <name type="scientific">Phialocephala subalpina</name>
    <dbReference type="NCBI Taxonomy" id="576137"/>
    <lineage>
        <taxon>Eukaryota</taxon>
        <taxon>Fungi</taxon>
        <taxon>Dikarya</taxon>
        <taxon>Ascomycota</taxon>
        <taxon>Pezizomycotina</taxon>
        <taxon>Leotiomycetes</taxon>
        <taxon>Helotiales</taxon>
        <taxon>Mollisiaceae</taxon>
        <taxon>Phialocephala</taxon>
        <taxon>Phialocephala fortinii species complex</taxon>
    </lineage>
</organism>
<dbReference type="CDD" id="cd05474">
    <property type="entry name" value="SAP_like"/>
    <property type="match status" value="1"/>
</dbReference>
<comment type="similarity">
    <text evidence="1 8">Belongs to the peptidase A1 family.</text>
</comment>
<evidence type="ECO:0000256" key="8">
    <source>
        <dbReference type="RuleBase" id="RU000454"/>
    </source>
</evidence>
<dbReference type="Pfam" id="PF00026">
    <property type="entry name" value="Asp"/>
    <property type="match status" value="1"/>
</dbReference>
<keyword evidence="4 8" id="KW-0064">Aspartyl protease</keyword>
<dbReference type="Gene3D" id="2.40.70.10">
    <property type="entry name" value="Acid Proteases"/>
    <property type="match status" value="2"/>
</dbReference>
<dbReference type="SUPFAM" id="SSF50630">
    <property type="entry name" value="Acid proteases"/>
    <property type="match status" value="1"/>
</dbReference>
<feature type="chain" id="PRO_5012408561" description="Peptidase A1 domain-containing protein" evidence="10">
    <location>
        <begin position="18"/>
        <end position="790"/>
    </location>
</feature>
<dbReference type="InterPro" id="IPR033121">
    <property type="entry name" value="PEPTIDASE_A1"/>
</dbReference>
<feature type="signal peptide" evidence="10">
    <location>
        <begin position="1"/>
        <end position="17"/>
    </location>
</feature>
<proteinExistence type="inferred from homology"/>
<evidence type="ECO:0000256" key="4">
    <source>
        <dbReference type="ARBA" id="ARBA00022750"/>
    </source>
</evidence>
<evidence type="ECO:0000256" key="2">
    <source>
        <dbReference type="ARBA" id="ARBA00022670"/>
    </source>
</evidence>
<dbReference type="PANTHER" id="PTHR47966">
    <property type="entry name" value="BETA-SITE APP-CLEAVING ENZYME, ISOFORM A-RELATED"/>
    <property type="match status" value="1"/>
</dbReference>
<dbReference type="OrthoDB" id="771136at2759"/>
<feature type="active site" evidence="6">
    <location>
        <position position="274"/>
    </location>
</feature>
<dbReference type="InterPro" id="IPR033876">
    <property type="entry name" value="SAP-like"/>
</dbReference>
<gene>
    <name evidence="12" type="ORF">PAC_12975</name>
</gene>
<protein>
    <recommendedName>
        <fullName evidence="11">Peptidase A1 domain-containing protein</fullName>
    </recommendedName>
</protein>
<dbReference type="InterPro" id="IPR001969">
    <property type="entry name" value="Aspartic_peptidase_AS"/>
</dbReference>
<keyword evidence="13" id="KW-1185">Reference proteome</keyword>
<keyword evidence="2 8" id="KW-0645">Protease</keyword>
<dbReference type="AlphaFoldDB" id="A0A1L7XDI8"/>
<evidence type="ECO:0000256" key="5">
    <source>
        <dbReference type="ARBA" id="ARBA00022801"/>
    </source>
</evidence>
<evidence type="ECO:0000259" key="11">
    <source>
        <dbReference type="PROSITE" id="PS51767"/>
    </source>
</evidence>
<evidence type="ECO:0000256" key="1">
    <source>
        <dbReference type="ARBA" id="ARBA00007447"/>
    </source>
</evidence>
<evidence type="ECO:0000313" key="12">
    <source>
        <dbReference type="EMBL" id="CZR63078.1"/>
    </source>
</evidence>
<dbReference type="STRING" id="576137.A0A1L7XDI8"/>
<dbReference type="GO" id="GO:0006508">
    <property type="term" value="P:proteolysis"/>
    <property type="evidence" value="ECO:0007669"/>
    <property type="project" value="UniProtKB-KW"/>
</dbReference>
<keyword evidence="3 10" id="KW-0732">Signal</keyword>
<keyword evidence="7" id="KW-1015">Disulfide bond</keyword>
<dbReference type="Proteomes" id="UP000184330">
    <property type="component" value="Unassembled WGS sequence"/>
</dbReference>
<evidence type="ECO:0000256" key="3">
    <source>
        <dbReference type="ARBA" id="ARBA00022729"/>
    </source>
</evidence>
<feature type="region of interest" description="Disordered" evidence="9">
    <location>
        <begin position="407"/>
        <end position="474"/>
    </location>
</feature>
<dbReference type="GO" id="GO:0004190">
    <property type="term" value="F:aspartic-type endopeptidase activity"/>
    <property type="evidence" value="ECO:0007669"/>
    <property type="project" value="UniProtKB-KW"/>
</dbReference>
<accession>A0A1L7XDI8</accession>
<evidence type="ECO:0000256" key="10">
    <source>
        <dbReference type="SAM" id="SignalP"/>
    </source>
</evidence>
<evidence type="ECO:0000256" key="6">
    <source>
        <dbReference type="PIRSR" id="PIRSR601461-1"/>
    </source>
</evidence>
<dbReference type="PROSITE" id="PS00141">
    <property type="entry name" value="ASP_PROTEASE"/>
    <property type="match status" value="1"/>
</dbReference>